<sequence>MDNTDQITPYPSTERGAGGKLRKPPSRKPPASPYARPSSSSSTTTNRRWISKLVDPAYRIIAGGATRFLPSFFSTSDSASTPVNPSSSNEEVQEAGKWRTGEQHNEDNLLKSNLHILPSELSKMANTGDGGSSKLNNSFDFDMPSHVQKEEQHENNKFSDIEQLLKGKKFTRDEFDHIVGLLNSRAIDVSNGEQRKENTNLTSRQDDGGLVVADKLPKVFNERRHEESNGVIRESSTPCVSKGRDEFGASPVEIARAYMDSRASEAGPSSKNMIQTVESTMLCNGEAAMKLCDPSPSKKSPTCWPGAVVHDAYTTPQTQGSKYGLLNHARTPYSRTLLMKSKSKLIHPPQGNYSHISSTPLRQSQTSLYLKDKSEVGASESGYGSVGPIRRTRHKVALQSTPQRPAYSSTPQRPAYSYMNSSQRQNSSFIEYSNSTVATSTGPGRMSSTRKPLGFEHSVPTVHMHTSLMAKKILEHIDRSVPTPKEKSAELKLATKWKNPESSVNTSTIFSNEYNGLVKLKDVSPCKYDELGGMNSTLRNENEGSRNVDIQPRESADKSIDITKEGTLASDLNVHNSIPRLTIDGTTQNFGSSQMFPMKSTYEDGLMALSSGGRYPSLVNQEKKTAANNAASKPVLAPISVKKPESNWTLASDNTSGFTFPVTAPSSVFSEPPTPSIMPLLVSTGNQHQPQEIPTQLSYSFGIKKSNPAVVFSFPSTSNIVHNDDGVIKYNFGSTDKARLSFSFGNTAVNC</sequence>
<accession>A0ACB0J088</accession>
<dbReference type="EMBL" id="CASHSV030000013">
    <property type="protein sequence ID" value="CAJ2637449.1"/>
    <property type="molecule type" value="Genomic_DNA"/>
</dbReference>
<evidence type="ECO:0000313" key="2">
    <source>
        <dbReference type="Proteomes" id="UP001177021"/>
    </source>
</evidence>
<gene>
    <name evidence="1" type="ORF">MILVUS5_LOCUS7802</name>
</gene>
<dbReference type="Proteomes" id="UP001177021">
    <property type="component" value="Unassembled WGS sequence"/>
</dbReference>
<comment type="caution">
    <text evidence="1">The sequence shown here is derived from an EMBL/GenBank/DDBJ whole genome shotgun (WGS) entry which is preliminary data.</text>
</comment>
<reference evidence="1" key="1">
    <citation type="submission" date="2023-10" db="EMBL/GenBank/DDBJ databases">
        <authorList>
            <person name="Rodriguez Cubillos JULIANA M."/>
            <person name="De Vega J."/>
        </authorList>
    </citation>
    <scope>NUCLEOTIDE SEQUENCE</scope>
</reference>
<organism evidence="1 2">
    <name type="scientific">Trifolium pratense</name>
    <name type="common">Red clover</name>
    <dbReference type="NCBI Taxonomy" id="57577"/>
    <lineage>
        <taxon>Eukaryota</taxon>
        <taxon>Viridiplantae</taxon>
        <taxon>Streptophyta</taxon>
        <taxon>Embryophyta</taxon>
        <taxon>Tracheophyta</taxon>
        <taxon>Spermatophyta</taxon>
        <taxon>Magnoliopsida</taxon>
        <taxon>eudicotyledons</taxon>
        <taxon>Gunneridae</taxon>
        <taxon>Pentapetalae</taxon>
        <taxon>rosids</taxon>
        <taxon>fabids</taxon>
        <taxon>Fabales</taxon>
        <taxon>Fabaceae</taxon>
        <taxon>Papilionoideae</taxon>
        <taxon>50 kb inversion clade</taxon>
        <taxon>NPAAA clade</taxon>
        <taxon>Hologalegina</taxon>
        <taxon>IRL clade</taxon>
        <taxon>Trifolieae</taxon>
        <taxon>Trifolium</taxon>
    </lineage>
</organism>
<protein>
    <submittedName>
        <fullName evidence="1">Uncharacterized protein</fullName>
    </submittedName>
</protein>
<proteinExistence type="predicted"/>
<evidence type="ECO:0000313" key="1">
    <source>
        <dbReference type="EMBL" id="CAJ2637449.1"/>
    </source>
</evidence>
<name>A0ACB0J088_TRIPR</name>
<keyword evidence="2" id="KW-1185">Reference proteome</keyword>